<gene>
    <name evidence="1" type="ORF">KC19_VG194000</name>
</gene>
<protein>
    <submittedName>
        <fullName evidence="1">Uncharacterized protein</fullName>
    </submittedName>
</protein>
<proteinExistence type="predicted"/>
<evidence type="ECO:0000313" key="2">
    <source>
        <dbReference type="Proteomes" id="UP000822688"/>
    </source>
</evidence>
<reference evidence="1" key="1">
    <citation type="submission" date="2020-06" db="EMBL/GenBank/DDBJ databases">
        <title>WGS assembly of Ceratodon purpureus strain R40.</title>
        <authorList>
            <person name="Carey S.B."/>
            <person name="Jenkins J."/>
            <person name="Shu S."/>
            <person name="Lovell J.T."/>
            <person name="Sreedasyam A."/>
            <person name="Maumus F."/>
            <person name="Tiley G.P."/>
            <person name="Fernandez-Pozo N."/>
            <person name="Barry K."/>
            <person name="Chen C."/>
            <person name="Wang M."/>
            <person name="Lipzen A."/>
            <person name="Daum C."/>
            <person name="Saski C.A."/>
            <person name="Payton A.C."/>
            <person name="Mcbreen J.C."/>
            <person name="Conrad R.E."/>
            <person name="Kollar L.M."/>
            <person name="Olsson S."/>
            <person name="Huttunen S."/>
            <person name="Landis J.B."/>
            <person name="Wickett N.J."/>
            <person name="Johnson M.G."/>
            <person name="Rensing S.A."/>
            <person name="Grimwood J."/>
            <person name="Schmutz J."/>
            <person name="Mcdaniel S.F."/>
        </authorList>
    </citation>
    <scope>NUCLEOTIDE SEQUENCE</scope>
    <source>
        <strain evidence="1">R40</strain>
    </source>
</reference>
<keyword evidence="2" id="KW-1185">Reference proteome</keyword>
<accession>A0A8T0HS37</accession>
<dbReference type="Proteomes" id="UP000822688">
    <property type="component" value="Chromosome V"/>
</dbReference>
<sequence>MIWWCGAVVARRWNHVQVFINLTIEKRCFNVEVVDVPPVMASKCDNTPERVPLDYRLHSGAPARVLKSSVDALRERDRGRFEDI</sequence>
<dbReference type="EMBL" id="CM026426">
    <property type="protein sequence ID" value="KAG0573617.1"/>
    <property type="molecule type" value="Genomic_DNA"/>
</dbReference>
<organism evidence="1 2">
    <name type="scientific">Ceratodon purpureus</name>
    <name type="common">Fire moss</name>
    <name type="synonym">Dicranum purpureum</name>
    <dbReference type="NCBI Taxonomy" id="3225"/>
    <lineage>
        <taxon>Eukaryota</taxon>
        <taxon>Viridiplantae</taxon>
        <taxon>Streptophyta</taxon>
        <taxon>Embryophyta</taxon>
        <taxon>Bryophyta</taxon>
        <taxon>Bryophytina</taxon>
        <taxon>Bryopsida</taxon>
        <taxon>Dicranidae</taxon>
        <taxon>Pseudoditrichales</taxon>
        <taxon>Ditrichaceae</taxon>
        <taxon>Ceratodon</taxon>
    </lineage>
</organism>
<evidence type="ECO:0000313" key="1">
    <source>
        <dbReference type="EMBL" id="KAG0573617.1"/>
    </source>
</evidence>
<dbReference type="AlphaFoldDB" id="A0A8T0HS37"/>
<name>A0A8T0HS37_CERPU</name>
<comment type="caution">
    <text evidence="1">The sequence shown here is derived from an EMBL/GenBank/DDBJ whole genome shotgun (WGS) entry which is preliminary data.</text>
</comment>